<accession>A0A4Z2G8U9</accession>
<comment type="caution">
    <text evidence="1">The sequence shown here is derived from an EMBL/GenBank/DDBJ whole genome shotgun (WGS) entry which is preliminary data.</text>
</comment>
<dbReference type="Proteomes" id="UP000314294">
    <property type="component" value="Unassembled WGS sequence"/>
</dbReference>
<protein>
    <submittedName>
        <fullName evidence="1">Uncharacterized protein</fullName>
    </submittedName>
</protein>
<keyword evidence="2" id="KW-1185">Reference proteome</keyword>
<gene>
    <name evidence="1" type="ORF">EYF80_040208</name>
</gene>
<evidence type="ECO:0000313" key="1">
    <source>
        <dbReference type="EMBL" id="TNN49590.1"/>
    </source>
</evidence>
<reference evidence="1 2" key="1">
    <citation type="submission" date="2019-03" db="EMBL/GenBank/DDBJ databases">
        <title>First draft genome of Liparis tanakae, snailfish: a comprehensive survey of snailfish specific genes.</title>
        <authorList>
            <person name="Kim W."/>
            <person name="Song I."/>
            <person name="Jeong J.-H."/>
            <person name="Kim D."/>
            <person name="Kim S."/>
            <person name="Ryu S."/>
            <person name="Song J.Y."/>
            <person name="Lee S.K."/>
        </authorList>
    </citation>
    <scope>NUCLEOTIDE SEQUENCE [LARGE SCALE GENOMIC DNA]</scope>
    <source>
        <tissue evidence="1">Muscle</tissue>
    </source>
</reference>
<name>A0A4Z2G8U9_9TELE</name>
<dbReference type="AlphaFoldDB" id="A0A4Z2G8U9"/>
<proteinExistence type="predicted"/>
<sequence length="83" mass="9800">MQTRRYQNSGSYRLFLWVLESYETPEVLGPARCWERWSWSTMPVSSSVGPLPTRTPPNFCAPCWQQGTRYSESMPQMKDFHHL</sequence>
<organism evidence="1 2">
    <name type="scientific">Liparis tanakae</name>
    <name type="common">Tanaka's snailfish</name>
    <dbReference type="NCBI Taxonomy" id="230148"/>
    <lineage>
        <taxon>Eukaryota</taxon>
        <taxon>Metazoa</taxon>
        <taxon>Chordata</taxon>
        <taxon>Craniata</taxon>
        <taxon>Vertebrata</taxon>
        <taxon>Euteleostomi</taxon>
        <taxon>Actinopterygii</taxon>
        <taxon>Neopterygii</taxon>
        <taxon>Teleostei</taxon>
        <taxon>Neoteleostei</taxon>
        <taxon>Acanthomorphata</taxon>
        <taxon>Eupercaria</taxon>
        <taxon>Perciformes</taxon>
        <taxon>Cottioidei</taxon>
        <taxon>Cottales</taxon>
        <taxon>Liparidae</taxon>
        <taxon>Liparis</taxon>
    </lineage>
</organism>
<evidence type="ECO:0000313" key="2">
    <source>
        <dbReference type="Proteomes" id="UP000314294"/>
    </source>
</evidence>
<dbReference type="EMBL" id="SRLO01000649">
    <property type="protein sequence ID" value="TNN49590.1"/>
    <property type="molecule type" value="Genomic_DNA"/>
</dbReference>